<accession>A0A2P2M7K6</accession>
<proteinExistence type="predicted"/>
<evidence type="ECO:0000313" key="1">
    <source>
        <dbReference type="EMBL" id="MBX26186.1"/>
    </source>
</evidence>
<dbReference type="EMBL" id="GGEC01045702">
    <property type="protein sequence ID" value="MBX26186.1"/>
    <property type="molecule type" value="Transcribed_RNA"/>
</dbReference>
<name>A0A2P2M7K6_RHIMU</name>
<sequence>MNYKNYLTIWAQLQRGKRCNV</sequence>
<reference evidence="1" key="1">
    <citation type="submission" date="2018-02" db="EMBL/GenBank/DDBJ databases">
        <title>Rhizophora mucronata_Transcriptome.</title>
        <authorList>
            <person name="Meera S.P."/>
            <person name="Sreeshan A."/>
            <person name="Augustine A."/>
        </authorList>
    </citation>
    <scope>NUCLEOTIDE SEQUENCE</scope>
    <source>
        <tissue evidence="1">Leaf</tissue>
    </source>
</reference>
<organism evidence="1">
    <name type="scientific">Rhizophora mucronata</name>
    <name type="common">Asiatic mangrove</name>
    <dbReference type="NCBI Taxonomy" id="61149"/>
    <lineage>
        <taxon>Eukaryota</taxon>
        <taxon>Viridiplantae</taxon>
        <taxon>Streptophyta</taxon>
        <taxon>Embryophyta</taxon>
        <taxon>Tracheophyta</taxon>
        <taxon>Spermatophyta</taxon>
        <taxon>Magnoliopsida</taxon>
        <taxon>eudicotyledons</taxon>
        <taxon>Gunneridae</taxon>
        <taxon>Pentapetalae</taxon>
        <taxon>rosids</taxon>
        <taxon>fabids</taxon>
        <taxon>Malpighiales</taxon>
        <taxon>Rhizophoraceae</taxon>
        <taxon>Rhizophora</taxon>
    </lineage>
</organism>
<protein>
    <submittedName>
        <fullName evidence="1">Kinesin-like protein FRA1 isoform X2</fullName>
    </submittedName>
</protein>
<dbReference type="AlphaFoldDB" id="A0A2P2M7K6"/>